<sequence>MEEDQYYTSICSAATLQSDKKGFFQSYADNVLELAGSQWLNEFRQLTSDSERLLKCYNGERLYEVVHGVLHNVQEMFRGKAAQLSQLRRVDGDKAARAGKYERALLLFTQSIIRAPGPGVDKSVDGGLSLSLALWSRASTLWHLSEYQLCLSDLQSSLKQKLPDKFRVEAYWMMAQCYERLKETARARVTLQVILKMLSPEDTEWRDKVTAELKNLANVQNPEPANKENKEGLLDGEHPQLPGLSAALSVRSGEKTGRYVVARQRVSSGDVLATETPYVACLLPAKFGSHCHHCFMRLRSAVACMECAGLAFCSPACRDAALSYHRYECRYVDLMIGSGMSILCHIALRTITQQEYSYWQRVREKQPVSPDYTRLANLVTHANKRQPKDFVSRTLMALFLLRILEHSHYIPPSDCDEDDNLTGMRLFLGCVLLHLLQCLQFNAHEIYETMYKKDMDFESSKINYTAVGVYPSVALFNHDCCPPITRYFRGKELVLRAVRPLAPGDAVSENYGPVFTMRTLSERQRSLASRYWFTCECAACQEDWPKLTALDTDIVHLRCKMKDCDGFITTSIEPRKPKAKCPKCGVNLNLAEAALLVKSYHNDYERGLAAMGKGQLTEAAQVFSAYSDVMHVVCRPPIKNVSLAQEALRSCWAYNYNKHVLN</sequence>
<dbReference type="SUPFAM" id="SSF82199">
    <property type="entry name" value="SET domain"/>
    <property type="match status" value="1"/>
</dbReference>
<evidence type="ECO:0000256" key="3">
    <source>
        <dbReference type="ARBA" id="ARBA00022691"/>
    </source>
</evidence>
<dbReference type="SUPFAM" id="SSF144232">
    <property type="entry name" value="HIT/MYND zinc finger-like"/>
    <property type="match status" value="1"/>
</dbReference>
<dbReference type="GO" id="GO:0042051">
    <property type="term" value="P:compound eye photoreceptor development"/>
    <property type="evidence" value="ECO:0007669"/>
    <property type="project" value="TreeGrafter"/>
</dbReference>
<dbReference type="Gene3D" id="2.170.270.10">
    <property type="entry name" value="SET domain"/>
    <property type="match status" value="1"/>
</dbReference>
<dbReference type="InterPro" id="IPR046341">
    <property type="entry name" value="SET_dom_sf"/>
</dbReference>
<keyword evidence="5" id="KW-0863">Zinc-finger</keyword>
<dbReference type="Gene3D" id="1.10.220.160">
    <property type="match status" value="1"/>
</dbReference>
<dbReference type="InterPro" id="IPR052097">
    <property type="entry name" value="SET-MYND_domain_protein"/>
</dbReference>
<dbReference type="GO" id="GO:0005634">
    <property type="term" value="C:nucleus"/>
    <property type="evidence" value="ECO:0007669"/>
    <property type="project" value="TreeGrafter"/>
</dbReference>
<keyword evidence="3" id="KW-0949">S-adenosyl-L-methionine</keyword>
<keyword evidence="1" id="KW-0489">Methyltransferase</keyword>
<dbReference type="InterPro" id="IPR002893">
    <property type="entry name" value="Znf_MYND"/>
</dbReference>
<evidence type="ECO:0000256" key="4">
    <source>
        <dbReference type="ARBA" id="ARBA00022723"/>
    </source>
</evidence>
<evidence type="ECO:0000256" key="5">
    <source>
        <dbReference type="ARBA" id="ARBA00022771"/>
    </source>
</evidence>
<dbReference type="GO" id="GO:0042826">
    <property type="term" value="F:histone deacetylase binding"/>
    <property type="evidence" value="ECO:0007669"/>
    <property type="project" value="TreeGrafter"/>
</dbReference>
<dbReference type="AlphaFoldDB" id="A0A1B6HSW1"/>
<name>A0A1B6HSW1_9HEMI</name>
<dbReference type="InterPro" id="IPR011990">
    <property type="entry name" value="TPR-like_helical_dom_sf"/>
</dbReference>
<dbReference type="CDD" id="cd10536">
    <property type="entry name" value="SET_SMYD4"/>
    <property type="match status" value="1"/>
</dbReference>
<keyword evidence="6" id="KW-0862">Zinc</keyword>
<evidence type="ECO:0000313" key="8">
    <source>
        <dbReference type="EMBL" id="JAS77750.1"/>
    </source>
</evidence>
<organism evidence="8">
    <name type="scientific">Homalodisca liturata</name>
    <dbReference type="NCBI Taxonomy" id="320908"/>
    <lineage>
        <taxon>Eukaryota</taxon>
        <taxon>Metazoa</taxon>
        <taxon>Ecdysozoa</taxon>
        <taxon>Arthropoda</taxon>
        <taxon>Hexapoda</taxon>
        <taxon>Insecta</taxon>
        <taxon>Pterygota</taxon>
        <taxon>Neoptera</taxon>
        <taxon>Paraneoptera</taxon>
        <taxon>Hemiptera</taxon>
        <taxon>Auchenorrhyncha</taxon>
        <taxon>Membracoidea</taxon>
        <taxon>Cicadellidae</taxon>
        <taxon>Cicadellinae</taxon>
        <taxon>Proconiini</taxon>
        <taxon>Homalodisca</taxon>
    </lineage>
</organism>
<accession>A0A1B6HSW1</accession>
<dbReference type="Pfam" id="PF01753">
    <property type="entry name" value="zf-MYND"/>
    <property type="match status" value="1"/>
</dbReference>
<protein>
    <recommendedName>
        <fullName evidence="7">MYND-type domain-containing protein</fullName>
    </recommendedName>
</protein>
<dbReference type="SUPFAM" id="SSF48452">
    <property type="entry name" value="TPR-like"/>
    <property type="match status" value="1"/>
</dbReference>
<proteinExistence type="predicted"/>
<dbReference type="GO" id="GO:0032259">
    <property type="term" value="P:methylation"/>
    <property type="evidence" value="ECO:0007669"/>
    <property type="project" value="UniProtKB-KW"/>
</dbReference>
<dbReference type="Gene3D" id="6.10.140.2220">
    <property type="match status" value="1"/>
</dbReference>
<dbReference type="GO" id="GO:0005737">
    <property type="term" value="C:cytoplasm"/>
    <property type="evidence" value="ECO:0007669"/>
    <property type="project" value="TreeGrafter"/>
</dbReference>
<dbReference type="PANTHER" id="PTHR46165">
    <property type="entry name" value="SET AND MYND DOMAIN-CONTAINING PROTEIN 4"/>
    <property type="match status" value="1"/>
</dbReference>
<dbReference type="PANTHER" id="PTHR46165:SF5">
    <property type="entry name" value="RE32936P"/>
    <property type="match status" value="1"/>
</dbReference>
<dbReference type="Gene3D" id="1.25.40.10">
    <property type="entry name" value="Tetratricopeptide repeat domain"/>
    <property type="match status" value="1"/>
</dbReference>
<dbReference type="InterPro" id="IPR044421">
    <property type="entry name" value="SMYD4_SET"/>
</dbReference>
<evidence type="ECO:0000256" key="2">
    <source>
        <dbReference type="ARBA" id="ARBA00022679"/>
    </source>
</evidence>
<keyword evidence="2" id="KW-0808">Transferase</keyword>
<evidence type="ECO:0000256" key="1">
    <source>
        <dbReference type="ARBA" id="ARBA00022603"/>
    </source>
</evidence>
<dbReference type="EMBL" id="GECU01029956">
    <property type="protein sequence ID" value="JAS77750.1"/>
    <property type="molecule type" value="Transcribed_RNA"/>
</dbReference>
<reference evidence="8" key="1">
    <citation type="submission" date="2015-11" db="EMBL/GenBank/DDBJ databases">
        <title>De novo transcriptome assembly of four potential Pierce s Disease insect vectors from Arizona vineyards.</title>
        <authorList>
            <person name="Tassone E.E."/>
        </authorList>
    </citation>
    <scope>NUCLEOTIDE SEQUENCE</scope>
</reference>
<feature type="domain" description="MYND-type" evidence="7">
    <location>
        <begin position="291"/>
        <end position="329"/>
    </location>
</feature>
<evidence type="ECO:0000259" key="7">
    <source>
        <dbReference type="Pfam" id="PF01753"/>
    </source>
</evidence>
<gene>
    <name evidence="8" type="ORF">g.21238</name>
</gene>
<dbReference type="GO" id="GO:0008168">
    <property type="term" value="F:methyltransferase activity"/>
    <property type="evidence" value="ECO:0007669"/>
    <property type="project" value="UniProtKB-KW"/>
</dbReference>
<evidence type="ECO:0000256" key="6">
    <source>
        <dbReference type="ARBA" id="ARBA00022833"/>
    </source>
</evidence>
<keyword evidence="4" id="KW-0479">Metal-binding</keyword>